<dbReference type="PROSITE" id="PS50172">
    <property type="entry name" value="BRCT"/>
    <property type="match status" value="1"/>
</dbReference>
<evidence type="ECO:0000313" key="2">
    <source>
        <dbReference type="EMBL" id="PIS39628.1"/>
    </source>
</evidence>
<feature type="domain" description="BRCT" evidence="1">
    <location>
        <begin position="24"/>
        <end position="96"/>
    </location>
</feature>
<dbReference type="GO" id="GO:0016874">
    <property type="term" value="F:ligase activity"/>
    <property type="evidence" value="ECO:0007669"/>
    <property type="project" value="UniProtKB-KW"/>
</dbReference>
<dbReference type="Pfam" id="PF00533">
    <property type="entry name" value="BRCT"/>
    <property type="match status" value="1"/>
</dbReference>
<dbReference type="AlphaFoldDB" id="A0A2H0YMB0"/>
<dbReference type="InterPro" id="IPR001357">
    <property type="entry name" value="BRCT_dom"/>
</dbReference>
<dbReference type="InterPro" id="IPR036420">
    <property type="entry name" value="BRCT_dom_sf"/>
</dbReference>
<evidence type="ECO:0000259" key="1">
    <source>
        <dbReference type="PROSITE" id="PS50172"/>
    </source>
</evidence>
<gene>
    <name evidence="2" type="ORF">COT33_00990</name>
</gene>
<dbReference type="Proteomes" id="UP000230088">
    <property type="component" value="Unassembled WGS sequence"/>
</dbReference>
<dbReference type="EMBL" id="PEYD01000017">
    <property type="protein sequence ID" value="PIS39628.1"/>
    <property type="molecule type" value="Genomic_DNA"/>
</dbReference>
<evidence type="ECO:0000313" key="3">
    <source>
        <dbReference type="Proteomes" id="UP000230088"/>
    </source>
</evidence>
<accession>A0A2H0YMB0</accession>
<dbReference type="CDD" id="cd17748">
    <property type="entry name" value="BRCT_DNA_ligase_like"/>
    <property type="match status" value="1"/>
</dbReference>
<dbReference type="Gene3D" id="3.40.50.10190">
    <property type="entry name" value="BRCT domain"/>
    <property type="match status" value="1"/>
</dbReference>
<protein>
    <submittedName>
        <fullName evidence="2">NAD-dependent DNA ligase LigA</fullName>
    </submittedName>
</protein>
<feature type="non-terminal residue" evidence="2">
    <location>
        <position position="1"/>
    </location>
</feature>
<reference evidence="3" key="1">
    <citation type="submission" date="2017-09" db="EMBL/GenBank/DDBJ databases">
        <title>Depth-based differentiation of microbial function through sediment-hosted aquifers and enrichment of novel symbionts in the deep terrestrial subsurface.</title>
        <authorList>
            <person name="Probst A.J."/>
            <person name="Ladd B."/>
            <person name="Jarett J.K."/>
            <person name="Geller-Mcgrath D.E."/>
            <person name="Sieber C.M.K."/>
            <person name="Emerson J.B."/>
            <person name="Anantharaman K."/>
            <person name="Thomas B.C."/>
            <person name="Malmstrom R."/>
            <person name="Stieglmeier M."/>
            <person name="Klingl A."/>
            <person name="Woyke T."/>
            <person name="Ryan C.M."/>
            <person name="Banfield J.F."/>
        </authorList>
    </citation>
    <scope>NUCLEOTIDE SEQUENCE [LARGE SCALE GENOMIC DNA]</scope>
</reference>
<dbReference type="SMART" id="SM00292">
    <property type="entry name" value="BRCT"/>
    <property type="match status" value="1"/>
</dbReference>
<organism evidence="2 3">
    <name type="scientific">Candidatus Nealsonbacteria bacterium CG08_land_8_20_14_0_20_38_20</name>
    <dbReference type="NCBI Taxonomy" id="1974705"/>
    <lineage>
        <taxon>Bacteria</taxon>
        <taxon>Candidatus Nealsoniibacteriota</taxon>
    </lineage>
</organism>
<sequence>FLEKLKKAGVIIESLKLKVKSLKLKGLIFVLTGTLETMTRGEAKEKIRLLGGDVSETVSKKTDYVVVGKEPGSKYDKAKNLGVKIINEQEFLKLPK</sequence>
<comment type="caution">
    <text evidence="2">The sequence shown here is derived from an EMBL/GenBank/DDBJ whole genome shotgun (WGS) entry which is preliminary data.</text>
</comment>
<proteinExistence type="predicted"/>
<keyword evidence="2" id="KW-0436">Ligase</keyword>
<dbReference type="SUPFAM" id="SSF52113">
    <property type="entry name" value="BRCT domain"/>
    <property type="match status" value="1"/>
</dbReference>
<name>A0A2H0YMB0_9BACT</name>